<protein>
    <submittedName>
        <fullName evidence="2">L-leucine import across plasma membrane</fullName>
    </submittedName>
</protein>
<dbReference type="EMBL" id="JACYCF010000054">
    <property type="protein sequence ID" value="KAF8747917.1"/>
    <property type="molecule type" value="Genomic_DNA"/>
</dbReference>
<sequence>MARYTSPETKAQIIALKKLKYSDRAIVQLLQPQTEVSHATVGRIWAKYGLTDRPLDRHDPIPGRPRKLTPSDVRFAALALARSRVPTAANIRRQYFPAVGSSTLRRYLRELGLRPYKRRRVPLLTYRHRKARRAWAHSRLFWPQSRWDNIVFSDKVRIELFGADSGQYYWRRPSESPYNPRYTKKTISHGGGVSSFGGALPKRESGNCTLYDAS</sequence>
<dbReference type="InterPro" id="IPR036397">
    <property type="entry name" value="RNaseH_sf"/>
</dbReference>
<reference evidence="2" key="1">
    <citation type="submission" date="2020-09" db="EMBL/GenBank/DDBJ databases">
        <title>Comparative genome analyses of four rice-infecting Rhizoctonia solani isolates reveal extensive enrichment of homogalacturonan modification genes.</title>
        <authorList>
            <person name="Lee D.-Y."/>
            <person name="Jeon J."/>
            <person name="Kim K.-T."/>
            <person name="Cheong K."/>
            <person name="Song H."/>
            <person name="Choi G."/>
            <person name="Ko J."/>
            <person name="Opiyo S.O."/>
            <person name="Zuo S."/>
            <person name="Madhav S."/>
            <person name="Lee Y.-H."/>
            <person name="Wang G.-L."/>
        </authorList>
    </citation>
    <scope>NUCLEOTIDE SEQUENCE</scope>
    <source>
        <strain evidence="2">AG1-IA B2</strain>
    </source>
</reference>
<comment type="caution">
    <text evidence="2">The sequence shown here is derived from an EMBL/GenBank/DDBJ whole genome shotgun (WGS) entry which is preliminary data.</text>
</comment>
<dbReference type="GO" id="GO:0015074">
    <property type="term" value="P:DNA integration"/>
    <property type="evidence" value="ECO:0007669"/>
    <property type="project" value="InterPro"/>
</dbReference>
<evidence type="ECO:0000313" key="3">
    <source>
        <dbReference type="Proteomes" id="UP000614334"/>
    </source>
</evidence>
<name>A0A8H7I3F2_9AGAM</name>
<dbReference type="InterPro" id="IPR009057">
    <property type="entry name" value="Homeodomain-like_sf"/>
</dbReference>
<dbReference type="Proteomes" id="UP000614334">
    <property type="component" value="Unassembled WGS sequence"/>
</dbReference>
<accession>A0A8H7I3F2</accession>
<dbReference type="AlphaFoldDB" id="A0A8H7I3F2"/>
<feature type="domain" description="Transposase Tc1-like" evidence="1">
    <location>
        <begin position="98"/>
        <end position="139"/>
    </location>
</feature>
<organism evidence="2 3">
    <name type="scientific">Rhizoctonia solani</name>
    <dbReference type="NCBI Taxonomy" id="456999"/>
    <lineage>
        <taxon>Eukaryota</taxon>
        <taxon>Fungi</taxon>
        <taxon>Dikarya</taxon>
        <taxon>Basidiomycota</taxon>
        <taxon>Agaricomycotina</taxon>
        <taxon>Agaricomycetes</taxon>
        <taxon>Cantharellales</taxon>
        <taxon>Ceratobasidiaceae</taxon>
        <taxon>Rhizoctonia</taxon>
    </lineage>
</organism>
<gene>
    <name evidence="2" type="ORF">RHS01_11174</name>
</gene>
<evidence type="ECO:0000313" key="2">
    <source>
        <dbReference type="EMBL" id="KAF8747917.1"/>
    </source>
</evidence>
<dbReference type="Pfam" id="PF01498">
    <property type="entry name" value="HTH_Tnp_Tc3_2"/>
    <property type="match status" value="1"/>
</dbReference>
<dbReference type="GO" id="GO:0003677">
    <property type="term" value="F:DNA binding"/>
    <property type="evidence" value="ECO:0007669"/>
    <property type="project" value="InterPro"/>
</dbReference>
<proteinExistence type="predicted"/>
<dbReference type="GO" id="GO:0006313">
    <property type="term" value="P:DNA transposition"/>
    <property type="evidence" value="ECO:0007669"/>
    <property type="project" value="InterPro"/>
</dbReference>
<evidence type="ECO:0000259" key="1">
    <source>
        <dbReference type="Pfam" id="PF01498"/>
    </source>
</evidence>
<dbReference type="InterPro" id="IPR002492">
    <property type="entry name" value="Transposase_Tc1-like"/>
</dbReference>
<dbReference type="SUPFAM" id="SSF46689">
    <property type="entry name" value="Homeodomain-like"/>
    <property type="match status" value="1"/>
</dbReference>
<dbReference type="Gene3D" id="3.30.420.10">
    <property type="entry name" value="Ribonuclease H-like superfamily/Ribonuclease H"/>
    <property type="match status" value="1"/>
</dbReference>